<evidence type="ECO:0000313" key="1">
    <source>
        <dbReference type="EMBL" id="MBD3690186.1"/>
    </source>
</evidence>
<keyword evidence="2" id="KW-1185">Reference proteome</keyword>
<reference evidence="1 2" key="1">
    <citation type="submission" date="2020-08" db="EMBL/GenBank/DDBJ databases">
        <title>Winkia gen. nov., sp. nov., isolated from faeces of the Anser albifrons in China.</title>
        <authorList>
            <person name="Liu Q."/>
        </authorList>
    </citation>
    <scope>NUCLEOTIDE SEQUENCE [LARGE SCALE GENOMIC DNA]</scope>
    <source>
        <strain evidence="1 2">C62</strain>
    </source>
</reference>
<dbReference type="AlphaFoldDB" id="A0A8I0KPB6"/>
<comment type="caution">
    <text evidence="1">The sequence shown here is derived from an EMBL/GenBank/DDBJ whole genome shotgun (WGS) entry which is preliminary data.</text>
</comment>
<dbReference type="EMBL" id="JACRUO010000003">
    <property type="protein sequence ID" value="MBD3690186.1"/>
    <property type="molecule type" value="Genomic_DNA"/>
</dbReference>
<accession>A0A8I0KPB6</accession>
<dbReference type="RefSeq" id="WP_191072302.1">
    <property type="nucleotide sequence ID" value="NZ_CP060506.1"/>
</dbReference>
<protein>
    <submittedName>
        <fullName evidence="1">Uncharacterized protein</fullName>
    </submittedName>
</protein>
<sequence length="48" mass="5813">MTNEKLSERLSAVLDEERSELAQLWSEADEDERREWVRSIEPLRIKLR</sequence>
<dbReference type="Proteomes" id="UP000627538">
    <property type="component" value="Unassembled WGS sequence"/>
</dbReference>
<gene>
    <name evidence="1" type="ORF">H8R10_08100</name>
</gene>
<organism evidence="1 2">
    <name type="scientific">Nanchangia anserum</name>
    <dbReference type="NCBI Taxonomy" id="2692125"/>
    <lineage>
        <taxon>Bacteria</taxon>
        <taxon>Bacillati</taxon>
        <taxon>Actinomycetota</taxon>
        <taxon>Actinomycetes</taxon>
        <taxon>Actinomycetales</taxon>
        <taxon>Actinomycetaceae</taxon>
        <taxon>Nanchangia</taxon>
    </lineage>
</organism>
<evidence type="ECO:0000313" key="2">
    <source>
        <dbReference type="Proteomes" id="UP000627538"/>
    </source>
</evidence>
<proteinExistence type="predicted"/>
<name>A0A8I0KPB6_9ACTO</name>